<feature type="transmembrane region" description="Helical" evidence="1">
    <location>
        <begin position="91"/>
        <end position="112"/>
    </location>
</feature>
<evidence type="ECO:0000256" key="1">
    <source>
        <dbReference type="SAM" id="Phobius"/>
    </source>
</evidence>
<keyword evidence="3" id="KW-1185">Reference proteome</keyword>
<evidence type="ECO:0000313" key="2">
    <source>
        <dbReference type="EMBL" id="KAK0707865.1"/>
    </source>
</evidence>
<protein>
    <submittedName>
        <fullName evidence="2">Uncharacterized protein</fullName>
    </submittedName>
</protein>
<feature type="transmembrane region" description="Helical" evidence="1">
    <location>
        <begin position="124"/>
        <end position="144"/>
    </location>
</feature>
<evidence type="ECO:0000313" key="3">
    <source>
        <dbReference type="Proteomes" id="UP001172102"/>
    </source>
</evidence>
<feature type="transmembrane region" description="Helical" evidence="1">
    <location>
        <begin position="12"/>
        <end position="36"/>
    </location>
</feature>
<dbReference type="EMBL" id="JAUKUA010000006">
    <property type="protein sequence ID" value="KAK0707865.1"/>
    <property type="molecule type" value="Genomic_DNA"/>
</dbReference>
<reference evidence="2" key="1">
    <citation type="submission" date="2023-06" db="EMBL/GenBank/DDBJ databases">
        <title>Genome-scale phylogeny and comparative genomics of the fungal order Sordariales.</title>
        <authorList>
            <consortium name="Lawrence Berkeley National Laboratory"/>
            <person name="Hensen N."/>
            <person name="Bonometti L."/>
            <person name="Westerberg I."/>
            <person name="Brannstrom I.O."/>
            <person name="Guillou S."/>
            <person name="Cros-Aarteil S."/>
            <person name="Calhoun S."/>
            <person name="Haridas S."/>
            <person name="Kuo A."/>
            <person name="Mondo S."/>
            <person name="Pangilinan J."/>
            <person name="Riley R."/>
            <person name="Labutti K."/>
            <person name="Andreopoulos B."/>
            <person name="Lipzen A."/>
            <person name="Chen C."/>
            <person name="Yanf M."/>
            <person name="Daum C."/>
            <person name="Ng V."/>
            <person name="Clum A."/>
            <person name="Steindorff A."/>
            <person name="Ohm R."/>
            <person name="Martin F."/>
            <person name="Silar P."/>
            <person name="Natvig D."/>
            <person name="Lalanne C."/>
            <person name="Gautier V."/>
            <person name="Ament-Velasquez S.L."/>
            <person name="Kruys A."/>
            <person name="Hutchinson M.I."/>
            <person name="Powell A.J."/>
            <person name="Barry K."/>
            <person name="Miller A.N."/>
            <person name="Grigoriev I.V."/>
            <person name="Debuchy R."/>
            <person name="Gladieux P."/>
            <person name="Thoren M.H."/>
            <person name="Johannesson H."/>
        </authorList>
    </citation>
    <scope>NUCLEOTIDE SEQUENCE</scope>
    <source>
        <strain evidence="2">SMH4607-1</strain>
    </source>
</reference>
<keyword evidence="1" id="KW-0812">Transmembrane</keyword>
<gene>
    <name evidence="2" type="ORF">B0H67DRAFT_588803</name>
</gene>
<sequence>MSVFTLIRCRNTWPFILIAVWKMVLSATIASIAWHANYLAVKERRPSQLEPPFAAVANAATHLSLLNVSPLGDSPDFSASLGLPRKKFRSLLWWTAFYFLGAIVGLVGILAIVFETMENSRVRIITYVFGCVVGLGVVVAVSYIMSGRSDLGPGGFGSRVGWSLAAAIGVAIFEMLFLIAFYTDWVLAALAGDMLGVHLPTANLASALIYFFAKRAPMLSR</sequence>
<keyword evidence="1" id="KW-0472">Membrane</keyword>
<comment type="caution">
    <text evidence="2">The sequence shown here is derived from an EMBL/GenBank/DDBJ whole genome shotgun (WGS) entry which is preliminary data.</text>
</comment>
<feature type="transmembrane region" description="Helical" evidence="1">
    <location>
        <begin position="164"/>
        <end position="183"/>
    </location>
</feature>
<dbReference type="AlphaFoldDB" id="A0AA40A255"/>
<feature type="transmembrane region" description="Helical" evidence="1">
    <location>
        <begin position="195"/>
        <end position="213"/>
    </location>
</feature>
<keyword evidence="1" id="KW-1133">Transmembrane helix</keyword>
<organism evidence="2 3">
    <name type="scientific">Lasiosphaeris hirsuta</name>
    <dbReference type="NCBI Taxonomy" id="260670"/>
    <lineage>
        <taxon>Eukaryota</taxon>
        <taxon>Fungi</taxon>
        <taxon>Dikarya</taxon>
        <taxon>Ascomycota</taxon>
        <taxon>Pezizomycotina</taxon>
        <taxon>Sordariomycetes</taxon>
        <taxon>Sordariomycetidae</taxon>
        <taxon>Sordariales</taxon>
        <taxon>Lasiosphaeriaceae</taxon>
        <taxon>Lasiosphaeris</taxon>
    </lineage>
</organism>
<accession>A0AA40A255</accession>
<dbReference type="Proteomes" id="UP001172102">
    <property type="component" value="Unassembled WGS sequence"/>
</dbReference>
<name>A0AA40A255_9PEZI</name>
<proteinExistence type="predicted"/>